<protein>
    <submittedName>
        <fullName evidence="2">Uncharacterized protein</fullName>
    </submittedName>
</protein>
<accession>A0A381XCA7</accession>
<name>A0A381XCA7_9ZZZZ</name>
<feature type="non-terminal residue" evidence="2">
    <location>
        <position position="41"/>
    </location>
</feature>
<feature type="region of interest" description="Disordered" evidence="1">
    <location>
        <begin position="1"/>
        <end position="23"/>
    </location>
</feature>
<proteinExistence type="predicted"/>
<evidence type="ECO:0000256" key="1">
    <source>
        <dbReference type="SAM" id="MobiDB-lite"/>
    </source>
</evidence>
<dbReference type="AlphaFoldDB" id="A0A381XCA7"/>
<dbReference type="EMBL" id="UINC01014654">
    <property type="protein sequence ID" value="SVA62375.1"/>
    <property type="molecule type" value="Genomic_DNA"/>
</dbReference>
<gene>
    <name evidence="2" type="ORF">METZ01_LOCUS115229</name>
</gene>
<evidence type="ECO:0000313" key="2">
    <source>
        <dbReference type="EMBL" id="SVA62375.1"/>
    </source>
</evidence>
<sequence>MFADWTDRIAGGEVPPTPPRPSGIERNLVLTMWDWGTPTAY</sequence>
<reference evidence="2" key="1">
    <citation type="submission" date="2018-05" db="EMBL/GenBank/DDBJ databases">
        <authorList>
            <person name="Lanie J.A."/>
            <person name="Ng W.-L."/>
            <person name="Kazmierczak K.M."/>
            <person name="Andrzejewski T.M."/>
            <person name="Davidsen T.M."/>
            <person name="Wayne K.J."/>
            <person name="Tettelin H."/>
            <person name="Glass J.I."/>
            <person name="Rusch D."/>
            <person name="Podicherti R."/>
            <person name="Tsui H.-C.T."/>
            <person name="Winkler M.E."/>
        </authorList>
    </citation>
    <scope>NUCLEOTIDE SEQUENCE</scope>
</reference>
<organism evidence="2">
    <name type="scientific">marine metagenome</name>
    <dbReference type="NCBI Taxonomy" id="408172"/>
    <lineage>
        <taxon>unclassified sequences</taxon>
        <taxon>metagenomes</taxon>
        <taxon>ecological metagenomes</taxon>
    </lineage>
</organism>